<dbReference type="Gene3D" id="3.40.50.150">
    <property type="entry name" value="Vaccinia Virus protein VP39"/>
    <property type="match status" value="1"/>
</dbReference>
<dbReference type="AlphaFoldDB" id="A0A2G0V6Q8"/>
<dbReference type="Proteomes" id="UP000222818">
    <property type="component" value="Unassembled WGS sequence"/>
</dbReference>
<dbReference type="PIRSF" id="PIRSF004553">
    <property type="entry name" value="CHP00095"/>
    <property type="match status" value="1"/>
</dbReference>
<gene>
    <name evidence="3" type="primary">rsmD</name>
    <name evidence="3" type="ORF">TPPER_00245</name>
</gene>
<sequence length="193" mass="22343">MNYNIRTKRDNKVHIIGGKLKKTNLTINNDYNLRPTTNRTRKTLFSWLDSLAKGYYCLDCFAGSGGLGIEAISRYSLNVTFLESNVSFYNSLIHNINRLKINNISLVNICALEWLSNINNPKPFDIVFIDPPYFKGMVSKTIELLESFNYLSHNSIIYIETEISQSTYSVPKSWIVYMSKTTYKISYKLYIRS</sequence>
<dbReference type="InterPro" id="IPR029063">
    <property type="entry name" value="SAM-dependent_MTases_sf"/>
</dbReference>
<dbReference type="SUPFAM" id="SSF53335">
    <property type="entry name" value="S-adenosyl-L-methionine-dependent methyltransferases"/>
    <property type="match status" value="1"/>
</dbReference>
<keyword evidence="1 3" id="KW-0489">Methyltransferase</keyword>
<evidence type="ECO:0000256" key="2">
    <source>
        <dbReference type="ARBA" id="ARBA00022679"/>
    </source>
</evidence>
<keyword evidence="4" id="KW-1185">Reference proteome</keyword>
<proteinExistence type="predicted"/>
<dbReference type="Pfam" id="PF03602">
    <property type="entry name" value="Cons_hypoth95"/>
    <property type="match status" value="1"/>
</dbReference>
<name>A0A2G0V6Q8_9PROT</name>
<dbReference type="GO" id="GO:0052913">
    <property type="term" value="F:16S rRNA (guanine(966)-N(2))-methyltransferase activity"/>
    <property type="evidence" value="ECO:0007669"/>
    <property type="project" value="UniProtKB-EC"/>
</dbReference>
<dbReference type="CDD" id="cd02440">
    <property type="entry name" value="AdoMet_MTases"/>
    <property type="match status" value="1"/>
</dbReference>
<dbReference type="InterPro" id="IPR004398">
    <property type="entry name" value="RNA_MeTrfase_RsmD"/>
</dbReference>
<keyword evidence="2 3" id="KW-0808">Transferase</keyword>
<dbReference type="NCBIfam" id="TIGR00095">
    <property type="entry name" value="16S rRNA (guanine(966)-N(2))-methyltransferase RsmD"/>
    <property type="match status" value="1"/>
</dbReference>
<dbReference type="GO" id="GO:0003676">
    <property type="term" value="F:nucleic acid binding"/>
    <property type="evidence" value="ECO:0007669"/>
    <property type="project" value="InterPro"/>
</dbReference>
<evidence type="ECO:0000313" key="3">
    <source>
        <dbReference type="EMBL" id="PHN16171.1"/>
    </source>
</evidence>
<comment type="caution">
    <text evidence="3">The sequence shown here is derived from an EMBL/GenBank/DDBJ whole genome shotgun (WGS) entry which is preliminary data.</text>
</comment>
<evidence type="ECO:0000256" key="1">
    <source>
        <dbReference type="ARBA" id="ARBA00022603"/>
    </source>
</evidence>
<dbReference type="PROSITE" id="PS00092">
    <property type="entry name" value="N6_MTASE"/>
    <property type="match status" value="1"/>
</dbReference>
<dbReference type="RefSeq" id="WP_099336955.1">
    <property type="nucleotide sequence ID" value="NZ_MKGN01000022.1"/>
</dbReference>
<dbReference type="OrthoDB" id="9803017at2"/>
<evidence type="ECO:0000313" key="4">
    <source>
        <dbReference type="Proteomes" id="UP000222818"/>
    </source>
</evidence>
<dbReference type="EC" id="2.1.1.171" evidence="3"/>
<protein>
    <submittedName>
        <fullName evidence="3">Ribosomal RNA small subunit methyltransferase D</fullName>
        <ecNumber evidence="3">2.1.1.171</ecNumber>
    </submittedName>
</protein>
<dbReference type="InterPro" id="IPR002052">
    <property type="entry name" value="DNA_methylase_N6_adenine_CS"/>
</dbReference>
<dbReference type="PANTHER" id="PTHR43542">
    <property type="entry name" value="METHYLTRANSFERASE"/>
    <property type="match status" value="1"/>
</dbReference>
<reference evidence="3 4" key="1">
    <citation type="journal article" date="2017" name="ISME J.">
        <title>Tremblaya phenacola PPER: an evolutionary beta-gammaproteobacterium collage.</title>
        <authorList>
            <person name="Gil R."/>
            <person name="Vargas-Chavez C."/>
            <person name="Lopez-Madrigal S."/>
            <person name="Santos-Garcia D."/>
            <person name="Latorre A."/>
            <person name="Moya A."/>
        </authorList>
    </citation>
    <scope>NUCLEOTIDE SEQUENCE [LARGE SCALE GENOMIC DNA]</scope>
    <source>
        <strain evidence="3 4">PPER</strain>
    </source>
</reference>
<organism evidence="3 4">
    <name type="scientific">Candidatus Tremblayella phenacoccinincola</name>
    <dbReference type="NCBI Taxonomy" id="1010676"/>
    <lineage>
        <taxon>Bacteria</taxon>
        <taxon>Pseudomonadati</taxon>
        <taxon>Pseudomonadota</taxon>
        <taxon>Betaproteobacteria</taxon>
        <taxon>Candidatus Tremblayella</taxon>
    </lineage>
</organism>
<dbReference type="PANTHER" id="PTHR43542:SF1">
    <property type="entry name" value="METHYLTRANSFERASE"/>
    <property type="match status" value="1"/>
</dbReference>
<accession>A0A2G0V6Q8</accession>
<dbReference type="EMBL" id="MKGN01000022">
    <property type="protein sequence ID" value="PHN16171.1"/>
    <property type="molecule type" value="Genomic_DNA"/>
</dbReference>